<dbReference type="InterPro" id="IPR036890">
    <property type="entry name" value="HATPase_C_sf"/>
</dbReference>
<feature type="transmembrane region" description="Helical" evidence="8">
    <location>
        <begin position="20"/>
        <end position="40"/>
    </location>
</feature>
<dbReference type="PANTHER" id="PTHR43711:SF1">
    <property type="entry name" value="HISTIDINE KINASE 1"/>
    <property type="match status" value="1"/>
</dbReference>
<proteinExistence type="predicted"/>
<evidence type="ECO:0000256" key="2">
    <source>
        <dbReference type="ARBA" id="ARBA00012438"/>
    </source>
</evidence>
<evidence type="ECO:0000313" key="11">
    <source>
        <dbReference type="Proteomes" id="UP000264141"/>
    </source>
</evidence>
<dbReference type="AlphaFoldDB" id="A0A3D1JDG0"/>
<feature type="transmembrane region" description="Helical" evidence="8">
    <location>
        <begin position="150"/>
        <end position="169"/>
    </location>
</feature>
<feature type="transmembrane region" description="Helical" evidence="8">
    <location>
        <begin position="176"/>
        <end position="195"/>
    </location>
</feature>
<evidence type="ECO:0000256" key="7">
    <source>
        <dbReference type="SAM" id="Coils"/>
    </source>
</evidence>
<dbReference type="GO" id="GO:0000155">
    <property type="term" value="F:phosphorelay sensor kinase activity"/>
    <property type="evidence" value="ECO:0007669"/>
    <property type="project" value="InterPro"/>
</dbReference>
<evidence type="ECO:0000256" key="1">
    <source>
        <dbReference type="ARBA" id="ARBA00000085"/>
    </source>
</evidence>
<comment type="catalytic activity">
    <reaction evidence="1">
        <text>ATP + protein L-histidine = ADP + protein N-phospho-L-histidine.</text>
        <dbReference type="EC" id="2.7.13.3"/>
    </reaction>
</comment>
<evidence type="ECO:0000256" key="4">
    <source>
        <dbReference type="ARBA" id="ARBA00022679"/>
    </source>
</evidence>
<gene>
    <name evidence="10" type="ORF">DEQ80_02055</name>
</gene>
<dbReference type="InterPro" id="IPR003594">
    <property type="entry name" value="HATPase_dom"/>
</dbReference>
<evidence type="ECO:0000256" key="6">
    <source>
        <dbReference type="ARBA" id="ARBA00023012"/>
    </source>
</evidence>
<feature type="transmembrane region" description="Helical" evidence="8">
    <location>
        <begin position="112"/>
        <end position="130"/>
    </location>
</feature>
<feature type="coiled-coil region" evidence="7">
    <location>
        <begin position="419"/>
        <end position="547"/>
    </location>
</feature>
<dbReference type="EC" id="2.7.13.3" evidence="2"/>
<feature type="domain" description="Histidine kinase" evidence="9">
    <location>
        <begin position="564"/>
        <end position="787"/>
    </location>
</feature>
<evidence type="ECO:0000256" key="8">
    <source>
        <dbReference type="SAM" id="Phobius"/>
    </source>
</evidence>
<dbReference type="Gene3D" id="3.30.565.10">
    <property type="entry name" value="Histidine kinase-like ATPase, C-terminal domain"/>
    <property type="match status" value="1"/>
</dbReference>
<reference evidence="10 11" key="1">
    <citation type="journal article" date="2018" name="Nat. Biotechnol.">
        <title>A standardized bacterial taxonomy based on genome phylogeny substantially revises the tree of life.</title>
        <authorList>
            <person name="Parks D.H."/>
            <person name="Chuvochina M."/>
            <person name="Waite D.W."/>
            <person name="Rinke C."/>
            <person name="Skarshewski A."/>
            <person name="Chaumeil P.A."/>
            <person name="Hugenholtz P."/>
        </authorList>
    </citation>
    <scope>NUCLEOTIDE SEQUENCE [LARGE SCALE GENOMIC DNA]</scope>
    <source>
        <strain evidence="10">UBA8781</strain>
    </source>
</reference>
<dbReference type="STRING" id="229919.GCA_001050195_02495"/>
<sequence>MNATFQQLLNLLVAPPGNLIYHLVLAFSIFASLQVALIARRSQENGGMSGRALLGLNLLLIAQLVLFFSSGLAWQGAINPHYFLPVFDRAMILFSLLWLTWLWCFPQPYRPADIFLGLLNLGIIFLFLFTYSQWLLEDSSLPFNASWQDWTWALSSLTIVLIAIAWLLFHRPGNWGIGLGMFALIGAGILGHLFLPPTGNDFSGYLRLAQLAAFPLLPGVLLHPPREHPSSTDQETSPSAARSVRPADLQTIHAWLNISLQNDQEHLPPAVARAVAHTLNADLCLVVKSPATESEPIHILGGYDVLREEDLPPALLDSAQAPALTNALIKGKALRVNAPEVQPTDLTGLSIALGLTEVGNLLLIPLLHNAAPWGGLLLLTPYSQRVWDVEDSNHLASETENIVALLNRAPQPPAPAGEFAELRASLVELGAELDQLRLEKQELTVALEKARSQSGSSGEEVENLLALQRDSQELIQKLQEENEQLRNRLAALEALSTPGGQVEGKVEESAIPNQQLENELRATLEEVARLQNLLAASNIRVLELERKLSHNPVITTEDQEIIASIVQELRQPMASVMGYTDLLLAETVGILGTLQRKFLERVRSATERLRVLLDDLIQITSFGGGSLELIHQPVDLAVVIDAAITDISARLREKNINLSIELPDELPLLYADREGIQQIIGQLLQNASLATPPEGSITLRAGIQKEEPGEYLILQVTDEGGGIAPEDLGRVFDRRYRADHVLIQGLGDTGVGLSIARTLVEAHGGRIWVESDATKTSTFSVLLPLRSATEMEPGRE</sequence>
<keyword evidence="6" id="KW-0902">Two-component regulatory system</keyword>
<keyword evidence="8" id="KW-1133">Transmembrane helix</keyword>
<dbReference type="Pfam" id="PF00512">
    <property type="entry name" value="HisKA"/>
    <property type="match status" value="1"/>
</dbReference>
<feature type="transmembrane region" description="Helical" evidence="8">
    <location>
        <begin position="86"/>
        <end position="105"/>
    </location>
</feature>
<organism evidence="10 11">
    <name type="scientific">Anaerolinea thermolimosa</name>
    <dbReference type="NCBI Taxonomy" id="229919"/>
    <lineage>
        <taxon>Bacteria</taxon>
        <taxon>Bacillati</taxon>
        <taxon>Chloroflexota</taxon>
        <taxon>Anaerolineae</taxon>
        <taxon>Anaerolineales</taxon>
        <taxon>Anaerolineaceae</taxon>
        <taxon>Anaerolinea</taxon>
    </lineage>
</organism>
<dbReference type="Proteomes" id="UP000264141">
    <property type="component" value="Unassembled WGS sequence"/>
</dbReference>
<dbReference type="Pfam" id="PF02518">
    <property type="entry name" value="HATPase_c"/>
    <property type="match status" value="1"/>
</dbReference>
<dbReference type="SUPFAM" id="SSF55874">
    <property type="entry name" value="ATPase domain of HSP90 chaperone/DNA topoisomerase II/histidine kinase"/>
    <property type="match status" value="1"/>
</dbReference>
<evidence type="ECO:0000313" key="10">
    <source>
        <dbReference type="EMBL" id="HCE16621.1"/>
    </source>
</evidence>
<dbReference type="InterPro" id="IPR003661">
    <property type="entry name" value="HisK_dim/P_dom"/>
</dbReference>
<feature type="transmembrane region" description="Helical" evidence="8">
    <location>
        <begin position="52"/>
        <end position="74"/>
    </location>
</feature>
<comment type="caution">
    <text evidence="10">The sequence shown here is derived from an EMBL/GenBank/DDBJ whole genome shotgun (WGS) entry which is preliminary data.</text>
</comment>
<dbReference type="InterPro" id="IPR004358">
    <property type="entry name" value="Sig_transdc_His_kin-like_C"/>
</dbReference>
<evidence type="ECO:0000259" key="9">
    <source>
        <dbReference type="PROSITE" id="PS50109"/>
    </source>
</evidence>
<keyword evidence="5" id="KW-0418">Kinase</keyword>
<protein>
    <recommendedName>
        <fullName evidence="2">histidine kinase</fullName>
        <ecNumber evidence="2">2.7.13.3</ecNumber>
    </recommendedName>
</protein>
<name>A0A3D1JDG0_9CHLR</name>
<dbReference type="PRINTS" id="PR00344">
    <property type="entry name" value="BCTRLSENSOR"/>
</dbReference>
<accession>A0A3D1JDG0</accession>
<dbReference type="InterPro" id="IPR005467">
    <property type="entry name" value="His_kinase_dom"/>
</dbReference>
<evidence type="ECO:0000256" key="5">
    <source>
        <dbReference type="ARBA" id="ARBA00022777"/>
    </source>
</evidence>
<dbReference type="Gene3D" id="1.10.287.130">
    <property type="match status" value="1"/>
</dbReference>
<evidence type="ECO:0000256" key="3">
    <source>
        <dbReference type="ARBA" id="ARBA00022553"/>
    </source>
</evidence>
<dbReference type="SMART" id="SM00388">
    <property type="entry name" value="HisKA"/>
    <property type="match status" value="1"/>
</dbReference>
<dbReference type="InterPro" id="IPR050736">
    <property type="entry name" value="Sensor_HK_Regulatory"/>
</dbReference>
<keyword evidence="8" id="KW-0472">Membrane</keyword>
<dbReference type="EMBL" id="DPBP01000009">
    <property type="protein sequence ID" value="HCE16621.1"/>
    <property type="molecule type" value="Genomic_DNA"/>
</dbReference>
<dbReference type="SUPFAM" id="SSF47384">
    <property type="entry name" value="Homodimeric domain of signal transducing histidine kinase"/>
    <property type="match status" value="1"/>
</dbReference>
<dbReference type="CDD" id="cd00082">
    <property type="entry name" value="HisKA"/>
    <property type="match status" value="1"/>
</dbReference>
<dbReference type="SMART" id="SM00387">
    <property type="entry name" value="HATPase_c"/>
    <property type="match status" value="1"/>
</dbReference>
<keyword evidence="4" id="KW-0808">Transferase</keyword>
<dbReference type="PANTHER" id="PTHR43711">
    <property type="entry name" value="TWO-COMPONENT HISTIDINE KINASE"/>
    <property type="match status" value="1"/>
</dbReference>
<dbReference type="PROSITE" id="PS50109">
    <property type="entry name" value="HIS_KIN"/>
    <property type="match status" value="1"/>
</dbReference>
<keyword evidence="3" id="KW-0597">Phosphoprotein</keyword>
<keyword evidence="7" id="KW-0175">Coiled coil</keyword>
<dbReference type="InterPro" id="IPR036097">
    <property type="entry name" value="HisK_dim/P_sf"/>
</dbReference>
<keyword evidence="8" id="KW-0812">Transmembrane</keyword>